<gene>
    <name evidence="2" type="ORF">PR001_g14436</name>
</gene>
<feature type="region of interest" description="Disordered" evidence="1">
    <location>
        <begin position="72"/>
        <end position="154"/>
    </location>
</feature>
<feature type="compositionally biased region" description="Polar residues" evidence="1">
    <location>
        <begin position="1"/>
        <end position="17"/>
    </location>
</feature>
<feature type="compositionally biased region" description="Basic and acidic residues" evidence="1">
    <location>
        <begin position="294"/>
        <end position="304"/>
    </location>
</feature>
<dbReference type="AlphaFoldDB" id="A0A6A3LE01"/>
<feature type="compositionally biased region" description="Low complexity" evidence="1">
    <location>
        <begin position="270"/>
        <end position="283"/>
    </location>
</feature>
<dbReference type="Proteomes" id="UP000429607">
    <property type="component" value="Unassembled WGS sequence"/>
</dbReference>
<feature type="region of interest" description="Disordered" evidence="1">
    <location>
        <begin position="1"/>
        <end position="59"/>
    </location>
</feature>
<feature type="region of interest" description="Disordered" evidence="1">
    <location>
        <begin position="340"/>
        <end position="380"/>
    </location>
</feature>
<feature type="compositionally biased region" description="Polar residues" evidence="1">
    <location>
        <begin position="25"/>
        <end position="35"/>
    </location>
</feature>
<feature type="compositionally biased region" description="Basic residues" evidence="1">
    <location>
        <begin position="113"/>
        <end position="129"/>
    </location>
</feature>
<evidence type="ECO:0000313" key="2">
    <source>
        <dbReference type="EMBL" id="KAE9017279.1"/>
    </source>
</evidence>
<sequence length="403" mass="43869">MVPRPGTTSPEDGTGITQGPEARESSTVGSSTTSDIGRMRPPASLDSEGTSTTDRKVSEDYEEAYEALFAVPDVAPAGATQGRSSHCDPAESRPKQAETKQNTDELQAASGRSKQKKTKRKSTKNKKKVQSPEPDCDDYPSGLAKDSESVKKIHDPERSLHQVVLARMLKKDPIMKFLRPTLVGELTGPVLEPDVARLTEISQVAQATFSVLKDAGYVLGLSEMERVYDWNLKTWKRMLIQLLNSLMILVGTVRAERERPQWSQGSSREGSTGSSQYQSASSAVEGSDTDSDVELSRKTPERGRSGLHKNARTGTWSTNPAPPDIEDAFARMMRSYAARHAAANKPQMPVVPDEDQDESMRSASSRAESDQDRTALIGDPEDFFDLGEDLVGRPSVVAAATAV</sequence>
<feature type="compositionally biased region" description="Basic and acidic residues" evidence="1">
    <location>
        <begin position="85"/>
        <end position="103"/>
    </location>
</feature>
<feature type="region of interest" description="Disordered" evidence="1">
    <location>
        <begin position="257"/>
        <end position="324"/>
    </location>
</feature>
<organism evidence="2 3">
    <name type="scientific">Phytophthora rubi</name>
    <dbReference type="NCBI Taxonomy" id="129364"/>
    <lineage>
        <taxon>Eukaryota</taxon>
        <taxon>Sar</taxon>
        <taxon>Stramenopiles</taxon>
        <taxon>Oomycota</taxon>
        <taxon>Peronosporomycetes</taxon>
        <taxon>Peronosporales</taxon>
        <taxon>Peronosporaceae</taxon>
        <taxon>Phytophthora</taxon>
    </lineage>
</organism>
<name>A0A6A3LE01_9STRA</name>
<comment type="caution">
    <text evidence="2">The sequence shown here is derived from an EMBL/GenBank/DDBJ whole genome shotgun (WGS) entry which is preliminary data.</text>
</comment>
<proteinExistence type="predicted"/>
<evidence type="ECO:0000256" key="1">
    <source>
        <dbReference type="SAM" id="MobiDB-lite"/>
    </source>
</evidence>
<feature type="compositionally biased region" description="Basic and acidic residues" evidence="1">
    <location>
        <begin position="145"/>
        <end position="154"/>
    </location>
</feature>
<reference evidence="2 3" key="1">
    <citation type="submission" date="2018-09" db="EMBL/GenBank/DDBJ databases">
        <title>Genomic investigation of the strawberry pathogen Phytophthora fragariae indicates pathogenicity is determined by transcriptional variation in three key races.</title>
        <authorList>
            <person name="Adams T.M."/>
            <person name="Armitage A.D."/>
            <person name="Sobczyk M.K."/>
            <person name="Bates H.J."/>
            <person name="Dunwell J.M."/>
            <person name="Nellist C.F."/>
            <person name="Harrison R.J."/>
        </authorList>
    </citation>
    <scope>NUCLEOTIDE SEQUENCE [LARGE SCALE GENOMIC DNA]</scope>
    <source>
        <strain evidence="2 3">SCRP249</strain>
    </source>
</reference>
<protein>
    <submittedName>
        <fullName evidence="2">Uncharacterized protein</fullName>
    </submittedName>
</protein>
<dbReference type="EMBL" id="QXFV01001035">
    <property type="protein sequence ID" value="KAE9017279.1"/>
    <property type="molecule type" value="Genomic_DNA"/>
</dbReference>
<evidence type="ECO:0000313" key="3">
    <source>
        <dbReference type="Proteomes" id="UP000429607"/>
    </source>
</evidence>
<accession>A0A6A3LE01</accession>